<evidence type="ECO:0000313" key="2">
    <source>
        <dbReference type="EMBL" id="MDR6237328.1"/>
    </source>
</evidence>
<sequence>MKILLTGATGYIGRRMIPFLVNDGHYVVCLVRDKSRLELESSLQDKVEVVVGDLNDPQSLECIPKDIEVAYFLVHSMSASKVHFLQMEHSVVLNFINAMEKTSVKQIIYLSGIVNDKNLSRHLFSRMHVEDILRVSPIPTTTLRAAIIIGSGSASFEIIRDLVEKLPVMIAPRWLNTKCQPIAIRNVLYYLSKCPGDERLYDRSFDIGGPDVLSYKQMLLQFAQVRKLKRYILTLPVLSPNLSAQWLRFVTSTSMSLAESLVDSMKNEVIVKHGGLEKLYPQELLSYKESVSKALRRVEDNEVISSWKDAYISGEANPNLQEFLQVPKYGCFIDDKKRVFTRNADDVFENIWTIGGRRGWYAMDPLWKLRGLMDKMVGGVGLRRGRRSQYDLKAGDALDFWRVLVADKPGRRLLLFAEMKVPGEAWLEFEVKENSDGTSEVRQTATFRPKGLLGRLYWYAMVPFHHFIFNGMIDCIVKV</sequence>
<proteinExistence type="predicted"/>
<dbReference type="PANTHER" id="PTHR48079">
    <property type="entry name" value="PROTEIN YEEZ"/>
    <property type="match status" value="1"/>
</dbReference>
<dbReference type="Pfam" id="PF11066">
    <property type="entry name" value="DUF2867"/>
    <property type="match status" value="1"/>
</dbReference>
<gene>
    <name evidence="2" type="ORF">HNQ88_000304</name>
</gene>
<dbReference type="InterPro" id="IPR036291">
    <property type="entry name" value="NAD(P)-bd_dom_sf"/>
</dbReference>
<name>A0AAE4BQW2_9BACT</name>
<evidence type="ECO:0000259" key="1">
    <source>
        <dbReference type="Pfam" id="PF05368"/>
    </source>
</evidence>
<dbReference type="Proteomes" id="UP001185092">
    <property type="component" value="Unassembled WGS sequence"/>
</dbReference>
<dbReference type="SUPFAM" id="SSF51735">
    <property type="entry name" value="NAD(P)-binding Rossmann-fold domains"/>
    <property type="match status" value="1"/>
</dbReference>
<dbReference type="SUPFAM" id="SSF55961">
    <property type="entry name" value="Bet v1-like"/>
    <property type="match status" value="1"/>
</dbReference>
<organism evidence="2 3">
    <name type="scientific">Aureibacter tunicatorum</name>
    <dbReference type="NCBI Taxonomy" id="866807"/>
    <lineage>
        <taxon>Bacteria</taxon>
        <taxon>Pseudomonadati</taxon>
        <taxon>Bacteroidota</taxon>
        <taxon>Cytophagia</taxon>
        <taxon>Cytophagales</taxon>
        <taxon>Persicobacteraceae</taxon>
        <taxon>Aureibacter</taxon>
    </lineage>
</organism>
<reference evidence="2" key="1">
    <citation type="submission" date="2023-07" db="EMBL/GenBank/DDBJ databases">
        <title>Genomic Encyclopedia of Type Strains, Phase IV (KMG-IV): sequencing the most valuable type-strain genomes for metagenomic binning, comparative biology and taxonomic classification.</title>
        <authorList>
            <person name="Goeker M."/>
        </authorList>
    </citation>
    <scope>NUCLEOTIDE SEQUENCE</scope>
    <source>
        <strain evidence="2">DSM 26174</strain>
    </source>
</reference>
<dbReference type="Gene3D" id="3.40.50.720">
    <property type="entry name" value="NAD(P)-binding Rossmann-like Domain"/>
    <property type="match status" value="1"/>
</dbReference>
<accession>A0AAE4BQW2</accession>
<dbReference type="Pfam" id="PF05368">
    <property type="entry name" value="NmrA"/>
    <property type="match status" value="1"/>
</dbReference>
<keyword evidence="3" id="KW-1185">Reference proteome</keyword>
<evidence type="ECO:0000313" key="3">
    <source>
        <dbReference type="Proteomes" id="UP001185092"/>
    </source>
</evidence>
<dbReference type="GO" id="GO:0004029">
    <property type="term" value="F:aldehyde dehydrogenase (NAD+) activity"/>
    <property type="evidence" value="ECO:0007669"/>
    <property type="project" value="TreeGrafter"/>
</dbReference>
<dbReference type="EMBL" id="JAVDQD010000001">
    <property type="protein sequence ID" value="MDR6237328.1"/>
    <property type="molecule type" value="Genomic_DNA"/>
</dbReference>
<dbReference type="PANTHER" id="PTHR48079:SF6">
    <property type="entry name" value="NAD(P)-BINDING DOMAIN-CONTAINING PROTEIN-RELATED"/>
    <property type="match status" value="1"/>
</dbReference>
<comment type="caution">
    <text evidence="2">The sequence shown here is derived from an EMBL/GenBank/DDBJ whole genome shotgun (WGS) entry which is preliminary data.</text>
</comment>
<dbReference type="AlphaFoldDB" id="A0AAE4BQW2"/>
<dbReference type="InterPro" id="IPR008030">
    <property type="entry name" value="NmrA-like"/>
</dbReference>
<protein>
    <submittedName>
        <fullName evidence="2">Uncharacterized protein YbjT (DUF2867 family)</fullName>
    </submittedName>
</protein>
<dbReference type="InterPro" id="IPR021295">
    <property type="entry name" value="DUF2867"/>
</dbReference>
<feature type="domain" description="NmrA-like" evidence="1">
    <location>
        <begin position="2"/>
        <end position="147"/>
    </location>
</feature>
<dbReference type="InterPro" id="IPR051783">
    <property type="entry name" value="NAD(P)-dependent_oxidoreduct"/>
</dbReference>
<dbReference type="GO" id="GO:0005737">
    <property type="term" value="C:cytoplasm"/>
    <property type="evidence" value="ECO:0007669"/>
    <property type="project" value="TreeGrafter"/>
</dbReference>
<dbReference type="RefSeq" id="WP_309936787.1">
    <property type="nucleotide sequence ID" value="NZ_AP025305.1"/>
</dbReference>